<keyword evidence="5" id="KW-0805">Transcription regulation</keyword>
<evidence type="ECO:0000256" key="8">
    <source>
        <dbReference type="ARBA" id="ARBA00023242"/>
    </source>
</evidence>
<dbReference type="GO" id="GO:0003677">
    <property type="term" value="F:DNA binding"/>
    <property type="evidence" value="ECO:0007669"/>
    <property type="project" value="UniProtKB-KW"/>
</dbReference>
<feature type="domain" description="BED-type" evidence="11">
    <location>
        <begin position="212"/>
        <end position="261"/>
    </location>
</feature>
<dbReference type="InterPro" id="IPR012337">
    <property type="entry name" value="RNaseH-like_sf"/>
</dbReference>
<comment type="subcellular location">
    <subcellularLocation>
        <location evidence="1">Nucleus</location>
    </subcellularLocation>
</comment>
<evidence type="ECO:0000256" key="3">
    <source>
        <dbReference type="ARBA" id="ARBA00022771"/>
    </source>
</evidence>
<dbReference type="Proteomes" id="UP000192578">
    <property type="component" value="Unassembled WGS sequence"/>
</dbReference>
<gene>
    <name evidence="12" type="ORF">BV898_06678</name>
</gene>
<keyword evidence="13" id="KW-1185">Reference proteome</keyword>
<protein>
    <recommendedName>
        <fullName evidence="11">BED-type domain-containing protein</fullName>
    </recommendedName>
</protein>
<dbReference type="AlphaFoldDB" id="A0A1W0WVM9"/>
<feature type="region of interest" description="Disordered" evidence="10">
    <location>
        <begin position="1"/>
        <end position="82"/>
    </location>
</feature>
<evidence type="ECO:0000256" key="6">
    <source>
        <dbReference type="ARBA" id="ARBA00023125"/>
    </source>
</evidence>
<dbReference type="EMBL" id="MTYJ01000041">
    <property type="protein sequence ID" value="OQV19255.1"/>
    <property type="molecule type" value="Genomic_DNA"/>
</dbReference>
<keyword evidence="6" id="KW-0238">DNA-binding</keyword>
<evidence type="ECO:0000256" key="7">
    <source>
        <dbReference type="ARBA" id="ARBA00023163"/>
    </source>
</evidence>
<evidence type="ECO:0000256" key="2">
    <source>
        <dbReference type="ARBA" id="ARBA00022723"/>
    </source>
</evidence>
<organism evidence="12 13">
    <name type="scientific">Hypsibius exemplaris</name>
    <name type="common">Freshwater tardigrade</name>
    <dbReference type="NCBI Taxonomy" id="2072580"/>
    <lineage>
        <taxon>Eukaryota</taxon>
        <taxon>Metazoa</taxon>
        <taxon>Ecdysozoa</taxon>
        <taxon>Tardigrada</taxon>
        <taxon>Eutardigrada</taxon>
        <taxon>Parachela</taxon>
        <taxon>Hypsibioidea</taxon>
        <taxon>Hypsibiidae</taxon>
        <taxon>Hypsibius</taxon>
    </lineage>
</organism>
<dbReference type="GO" id="GO:0046983">
    <property type="term" value="F:protein dimerization activity"/>
    <property type="evidence" value="ECO:0007669"/>
    <property type="project" value="InterPro"/>
</dbReference>
<feature type="compositionally biased region" description="Basic residues" evidence="10">
    <location>
        <begin position="54"/>
        <end position="66"/>
    </location>
</feature>
<dbReference type="InterPro" id="IPR036236">
    <property type="entry name" value="Znf_C2H2_sf"/>
</dbReference>
<dbReference type="SMART" id="SM00614">
    <property type="entry name" value="ZnF_BED"/>
    <property type="match status" value="2"/>
</dbReference>
<keyword evidence="2" id="KW-0479">Metal-binding</keyword>
<dbReference type="InterPro" id="IPR052035">
    <property type="entry name" value="ZnF_BED_domain_contain"/>
</dbReference>
<dbReference type="PANTHER" id="PTHR46481:SF10">
    <property type="entry name" value="ZINC FINGER BED DOMAIN-CONTAINING PROTEIN 39"/>
    <property type="match status" value="1"/>
</dbReference>
<evidence type="ECO:0000256" key="4">
    <source>
        <dbReference type="ARBA" id="ARBA00022833"/>
    </source>
</evidence>
<keyword evidence="4" id="KW-0862">Zinc</keyword>
<evidence type="ECO:0000256" key="1">
    <source>
        <dbReference type="ARBA" id="ARBA00004123"/>
    </source>
</evidence>
<dbReference type="GO" id="GO:0009791">
    <property type="term" value="P:post-embryonic development"/>
    <property type="evidence" value="ECO:0007669"/>
    <property type="project" value="UniProtKB-ARBA"/>
</dbReference>
<reference evidence="13" key="1">
    <citation type="submission" date="2017-01" db="EMBL/GenBank/DDBJ databases">
        <title>Comparative genomics of anhydrobiosis in the tardigrade Hypsibius dujardini.</title>
        <authorList>
            <person name="Yoshida Y."/>
            <person name="Koutsovoulos G."/>
            <person name="Laetsch D."/>
            <person name="Stevens L."/>
            <person name="Kumar S."/>
            <person name="Horikawa D."/>
            <person name="Ishino K."/>
            <person name="Komine S."/>
            <person name="Tomita M."/>
            <person name="Blaxter M."/>
            <person name="Arakawa K."/>
        </authorList>
    </citation>
    <scope>NUCLEOTIDE SEQUENCE [LARGE SCALE GENOMIC DNA]</scope>
    <source>
        <strain evidence="13">Z151</strain>
    </source>
</reference>
<keyword evidence="8" id="KW-0539">Nucleus</keyword>
<dbReference type="Pfam" id="PF02892">
    <property type="entry name" value="zf-BED"/>
    <property type="match status" value="1"/>
</dbReference>
<dbReference type="Pfam" id="PF05699">
    <property type="entry name" value="Dimer_Tnp_hAT"/>
    <property type="match status" value="1"/>
</dbReference>
<sequence>MASKYGEEEMSDDASLGQEPSDGGEDVVSHLIASEAEPISAGIVVSGGGNSGSSRKRKSLPNHHHNNNNNNEDDGGSQSPSKRKESCVWRFYDRNLDRTKNCKICQKNFSANTATGALRKHLTAHFGEQTDKILCSAQTAMEVTISPSTNTVIVSGLPTSASSEETAEVITTTPISRRRAAPLPRLAPAPVMSAASSMYPPTMGPDGRIKQRYKSAVWEHFIRHEDGRPECIHCNVIYSATASTSGLRRHAETHEQQQAVLQQQLSLSEPSSSRPLKMARNKLAAVMAGGNGAPASLPNGAKTEPPVPRPARPFTAPPLVGEDNFLKLIIREHLPMADVAHQFGVVYRAATGKVPDGDALNAKLRQLFVRKKDEVKSYVRNAVGKITLSMEIWESASGHAYLLIAAHLLTDTWDPVRFLLDCLLISPDVTEEVVREMLIAVLEEYQCVDKILAISTIDEQTAARVGTAEALASKAVHLYQTYVEQHGGPEVAKVSCIGSGLGHCVEPALNVATEQVDKIRRFLKVLLNNGKFSELRNEAHLCLLDYHELKLDSPSVWTSTVAMLDSAVKMRVVIDKIVAQQNEGVCNAVTPDDWIVMEFVLELVSNYHLAAQDVGKTDYPALSIALPLLEFLTLNLKTQKDRSDIPAWVRKLASDMLQRTDAVLRSIQTDVYYHGTILDPRHKLTTIPATVNRHIVEDSLRAAFSRYLIQANGPTPTVGSLPAGDTAGITAAPLTNGTGTGGTATTTATPPSTSSATYRAGSLMSAILKKNQAATASLPQLDELNQYLNTSVEVPDADPLRWWENYRKVYPNLAQMARDYLAIPATAVPSPQLFVKERAAGKWRNRLDVEEVSLYVCLKSWVDVDFGHGTSTQAANVITIKRETRA</sequence>
<dbReference type="InterPro" id="IPR003656">
    <property type="entry name" value="Znf_BED"/>
</dbReference>
<evidence type="ECO:0000313" key="12">
    <source>
        <dbReference type="EMBL" id="OQV19255.1"/>
    </source>
</evidence>
<keyword evidence="7" id="KW-0804">Transcription</keyword>
<evidence type="ECO:0000256" key="9">
    <source>
        <dbReference type="PROSITE-ProRule" id="PRU00027"/>
    </source>
</evidence>
<feature type="region of interest" description="Disordered" evidence="10">
    <location>
        <begin position="734"/>
        <end position="755"/>
    </location>
</feature>
<evidence type="ECO:0000313" key="13">
    <source>
        <dbReference type="Proteomes" id="UP000192578"/>
    </source>
</evidence>
<dbReference type="InterPro" id="IPR008906">
    <property type="entry name" value="HATC_C_dom"/>
</dbReference>
<accession>A0A1W0WVM9</accession>
<dbReference type="PROSITE" id="PS50808">
    <property type="entry name" value="ZF_BED"/>
    <property type="match status" value="1"/>
</dbReference>
<name>A0A1W0WVM9_HYPEX</name>
<evidence type="ECO:0000256" key="10">
    <source>
        <dbReference type="SAM" id="MobiDB-lite"/>
    </source>
</evidence>
<evidence type="ECO:0000256" key="5">
    <source>
        <dbReference type="ARBA" id="ARBA00023015"/>
    </source>
</evidence>
<dbReference type="SUPFAM" id="SSF57667">
    <property type="entry name" value="beta-beta-alpha zinc fingers"/>
    <property type="match status" value="2"/>
</dbReference>
<dbReference type="OrthoDB" id="1607513at2759"/>
<dbReference type="SUPFAM" id="SSF53098">
    <property type="entry name" value="Ribonuclease H-like"/>
    <property type="match status" value="1"/>
</dbReference>
<evidence type="ECO:0000259" key="11">
    <source>
        <dbReference type="PROSITE" id="PS50808"/>
    </source>
</evidence>
<comment type="caution">
    <text evidence="12">The sequence shown here is derived from an EMBL/GenBank/DDBJ whole genome shotgun (WGS) entry which is preliminary data.</text>
</comment>
<proteinExistence type="predicted"/>
<dbReference type="GO" id="GO:0005634">
    <property type="term" value="C:nucleus"/>
    <property type="evidence" value="ECO:0007669"/>
    <property type="project" value="UniProtKB-SubCell"/>
</dbReference>
<keyword evidence="3 9" id="KW-0863">Zinc-finger</keyword>
<dbReference type="PANTHER" id="PTHR46481">
    <property type="entry name" value="ZINC FINGER BED DOMAIN-CONTAINING PROTEIN 4"/>
    <property type="match status" value="1"/>
</dbReference>
<dbReference type="GO" id="GO:0008270">
    <property type="term" value="F:zinc ion binding"/>
    <property type="evidence" value="ECO:0007669"/>
    <property type="project" value="UniProtKB-KW"/>
</dbReference>